<dbReference type="RefSeq" id="WP_168727621.1">
    <property type="nucleotide sequence ID" value="NZ_CP051298.1"/>
</dbReference>
<protein>
    <submittedName>
        <fullName evidence="1">Uncharacterized protein</fullName>
    </submittedName>
</protein>
<name>A0A858ZNV8_9BURK</name>
<dbReference type="InterPro" id="IPR006594">
    <property type="entry name" value="LisH"/>
</dbReference>
<dbReference type="Proteomes" id="UP000500755">
    <property type="component" value="Chromosome"/>
</dbReference>
<accession>A0A858ZNV8</accession>
<dbReference type="EMBL" id="CP051298">
    <property type="protein sequence ID" value="QKD42530.1"/>
    <property type="molecule type" value="Genomic_DNA"/>
</dbReference>
<reference evidence="1 2" key="1">
    <citation type="submission" date="2020-05" db="EMBL/GenBank/DDBJ databases">
        <title>Complete genome sequence of Alicycliphilus denitrificans DP3.</title>
        <authorList>
            <person name="Chen X."/>
        </authorList>
    </citation>
    <scope>NUCLEOTIDE SEQUENCE [LARGE SCALE GENOMIC DNA]</scope>
    <source>
        <strain evidence="1 2">DP3</strain>
    </source>
</reference>
<dbReference type="AlphaFoldDB" id="A0A858ZNV8"/>
<organism evidence="1 2">
    <name type="scientific">Alicycliphilus denitrificans</name>
    <dbReference type="NCBI Taxonomy" id="179636"/>
    <lineage>
        <taxon>Bacteria</taxon>
        <taxon>Pseudomonadati</taxon>
        <taxon>Pseudomonadota</taxon>
        <taxon>Betaproteobacteria</taxon>
        <taxon>Burkholderiales</taxon>
        <taxon>Comamonadaceae</taxon>
        <taxon>Alicycliphilus</taxon>
    </lineage>
</organism>
<dbReference type="PROSITE" id="PS50896">
    <property type="entry name" value="LISH"/>
    <property type="match status" value="1"/>
</dbReference>
<gene>
    <name evidence="1" type="ORF">HF896_02425</name>
</gene>
<evidence type="ECO:0000313" key="1">
    <source>
        <dbReference type="EMBL" id="QKD42530.1"/>
    </source>
</evidence>
<evidence type="ECO:0000313" key="2">
    <source>
        <dbReference type="Proteomes" id="UP000500755"/>
    </source>
</evidence>
<sequence>MAQHKKSRGRPTTRIDTAVLAHLRQKAGLTQLGLAEEVYRLAKKRSSSQASLKNTGQRWEKKGTLDAGLAQHLATVLKTPVEILRGEHPFPTPEPAPSYVNELEALLRKRVQEETIPELENALQYFRENGYDDPVRELAEELNRELEIAPLSASRERWATLSAITGMTRRQMLRPVGHEGLWLLIASGPPGPIRHELLGGIHGVREALRAEWADVRQSSSFGDSVITFSDEKPWFKVSWMHMRIPEWVREMRFVRCQPTEAGLIWVAPTDNDGFWLDQMSNGAYEYFDYVKTSDGIQSPSVIANLCLLLKKYLSPQEVEAQQASSEETLLEVHHGAVSEMPASTLASFSKDGRAKLIVVNWLCSGLWEALLPHLSEWPLKYWSVDAAPGRIDVRVRADQIPIREWKTFACPPPFGTRLSISLAELTDSGRHKSVPWSHTSVEDVCAKLNRSFQEALATSQVPTG</sequence>
<proteinExistence type="predicted"/>